<keyword evidence="1" id="KW-0863">Zinc-finger</keyword>
<dbReference type="GO" id="GO:0008270">
    <property type="term" value="F:zinc ion binding"/>
    <property type="evidence" value="ECO:0007669"/>
    <property type="project" value="UniProtKB-KW"/>
</dbReference>
<proteinExistence type="predicted"/>
<accession>A0A8S4NL44</accession>
<comment type="caution">
    <text evidence="4">The sequence shown here is derived from an EMBL/GenBank/DDBJ whole genome shotgun (WGS) entry which is preliminary data.</text>
</comment>
<dbReference type="AlphaFoldDB" id="A0A8S4NL44"/>
<feature type="non-terminal residue" evidence="4">
    <location>
        <position position="1"/>
    </location>
</feature>
<feature type="region of interest" description="Disordered" evidence="2">
    <location>
        <begin position="166"/>
        <end position="227"/>
    </location>
</feature>
<evidence type="ECO:0000313" key="5">
    <source>
        <dbReference type="Proteomes" id="UP000749559"/>
    </source>
</evidence>
<feature type="compositionally biased region" description="Basic and acidic residues" evidence="2">
    <location>
        <begin position="184"/>
        <end position="210"/>
    </location>
</feature>
<evidence type="ECO:0000256" key="1">
    <source>
        <dbReference type="PROSITE-ProRule" id="PRU00042"/>
    </source>
</evidence>
<organism evidence="4 5">
    <name type="scientific">Owenia fusiformis</name>
    <name type="common">Polychaete worm</name>
    <dbReference type="NCBI Taxonomy" id="6347"/>
    <lineage>
        <taxon>Eukaryota</taxon>
        <taxon>Metazoa</taxon>
        <taxon>Spiralia</taxon>
        <taxon>Lophotrochozoa</taxon>
        <taxon>Annelida</taxon>
        <taxon>Polychaeta</taxon>
        <taxon>Sedentaria</taxon>
        <taxon>Canalipalpata</taxon>
        <taxon>Sabellida</taxon>
        <taxon>Oweniida</taxon>
        <taxon>Oweniidae</taxon>
        <taxon>Owenia</taxon>
    </lineage>
</organism>
<name>A0A8S4NL44_OWEFU</name>
<dbReference type="Proteomes" id="UP000749559">
    <property type="component" value="Unassembled WGS sequence"/>
</dbReference>
<evidence type="ECO:0000259" key="3">
    <source>
        <dbReference type="PROSITE" id="PS50157"/>
    </source>
</evidence>
<feature type="domain" description="C2H2-type" evidence="3">
    <location>
        <begin position="95"/>
        <end position="123"/>
    </location>
</feature>
<evidence type="ECO:0000256" key="2">
    <source>
        <dbReference type="SAM" id="MobiDB-lite"/>
    </source>
</evidence>
<dbReference type="PROSITE" id="PS50157">
    <property type="entry name" value="ZINC_FINGER_C2H2_2"/>
    <property type="match status" value="1"/>
</dbReference>
<gene>
    <name evidence="4" type="ORF">OFUS_LOCUS8805</name>
</gene>
<keyword evidence="1" id="KW-0479">Metal-binding</keyword>
<sequence>RTVHRGVYQTKKIPPKGLAQQRKTSPICAPPEKVPKTGSKSQRDQEPNTSGPTLKHYVIPKVNQSAKDDYKEPKLTPTVGSKKAMDEDPKCKQGHQCPYCLKLFAKKYNFTRHLKAIHLRENLPPSTATRESELSTASNWEQQEPVIVLQEAVEDKVPLISESYEAEEPYISDHETGNVDSGDGDSKTKEDVEPGHQLEDSDEGELKVNEDAGPCRTNLKIPRRNTQRARKLVQRRTEEWSWLKQGIWEP</sequence>
<evidence type="ECO:0000313" key="4">
    <source>
        <dbReference type="EMBL" id="CAH1782347.1"/>
    </source>
</evidence>
<protein>
    <recommendedName>
        <fullName evidence="3">C2H2-type domain-containing protein</fullName>
    </recommendedName>
</protein>
<dbReference type="PROSITE" id="PS00028">
    <property type="entry name" value="ZINC_FINGER_C2H2_1"/>
    <property type="match status" value="1"/>
</dbReference>
<dbReference type="EMBL" id="CAIIXF020000004">
    <property type="protein sequence ID" value="CAH1782347.1"/>
    <property type="molecule type" value="Genomic_DNA"/>
</dbReference>
<keyword evidence="1" id="KW-0862">Zinc</keyword>
<reference evidence="4" key="1">
    <citation type="submission" date="2022-03" db="EMBL/GenBank/DDBJ databases">
        <authorList>
            <person name="Martin C."/>
        </authorList>
    </citation>
    <scope>NUCLEOTIDE SEQUENCE</scope>
</reference>
<dbReference type="InterPro" id="IPR013087">
    <property type="entry name" value="Znf_C2H2_type"/>
</dbReference>
<keyword evidence="5" id="KW-1185">Reference proteome</keyword>
<feature type="region of interest" description="Disordered" evidence="2">
    <location>
        <begin position="1"/>
        <end position="93"/>
    </location>
</feature>